<evidence type="ECO:0000256" key="1">
    <source>
        <dbReference type="ARBA" id="ARBA00005500"/>
    </source>
</evidence>
<keyword evidence="5 6" id="KW-0472">Membrane</keyword>
<keyword evidence="3 6" id="KW-0256">Endoplasmic reticulum</keyword>
<name>A0ABR4CFD7_9HELO</name>
<evidence type="ECO:0000256" key="2">
    <source>
        <dbReference type="ARBA" id="ARBA00022692"/>
    </source>
</evidence>
<protein>
    <recommendedName>
        <fullName evidence="6">Stress-associated endoplasmic reticulum protein</fullName>
    </recommendedName>
</protein>
<comment type="subcellular location">
    <subcellularLocation>
        <location evidence="6">Membrane</location>
        <topology evidence="6">Single-pass membrane protein</topology>
    </subcellularLocation>
    <subcellularLocation>
        <location evidence="6">Endoplasmic reticulum membrane</location>
        <topology evidence="6">Single-pass membrane protein</topology>
    </subcellularLocation>
</comment>
<dbReference type="InterPro" id="IPR010580">
    <property type="entry name" value="ER_stress-assoc"/>
</dbReference>
<evidence type="ECO:0000313" key="8">
    <source>
        <dbReference type="Proteomes" id="UP001595075"/>
    </source>
</evidence>
<proteinExistence type="inferred from homology"/>
<evidence type="ECO:0000256" key="5">
    <source>
        <dbReference type="ARBA" id="ARBA00023136"/>
    </source>
</evidence>
<dbReference type="Pfam" id="PF06624">
    <property type="entry name" value="RAMP4"/>
    <property type="match status" value="1"/>
</dbReference>
<evidence type="ECO:0000256" key="4">
    <source>
        <dbReference type="ARBA" id="ARBA00022989"/>
    </source>
</evidence>
<keyword evidence="8" id="KW-1185">Reference proteome</keyword>
<gene>
    <name evidence="7" type="ORF">VTL71DRAFT_15011</name>
</gene>
<keyword evidence="4 6" id="KW-1133">Transmembrane helix</keyword>
<reference evidence="7 8" key="1">
    <citation type="journal article" date="2024" name="Commun. Biol.">
        <title>Comparative genomic analysis of thermophilic fungi reveals convergent evolutionary adaptations and gene losses.</title>
        <authorList>
            <person name="Steindorff A.S."/>
            <person name="Aguilar-Pontes M.V."/>
            <person name="Robinson A.J."/>
            <person name="Andreopoulos B."/>
            <person name="LaButti K."/>
            <person name="Kuo A."/>
            <person name="Mondo S."/>
            <person name="Riley R."/>
            <person name="Otillar R."/>
            <person name="Haridas S."/>
            <person name="Lipzen A."/>
            <person name="Grimwood J."/>
            <person name="Schmutz J."/>
            <person name="Clum A."/>
            <person name="Reid I.D."/>
            <person name="Moisan M.C."/>
            <person name="Butler G."/>
            <person name="Nguyen T.T.M."/>
            <person name="Dewar K."/>
            <person name="Conant G."/>
            <person name="Drula E."/>
            <person name="Henrissat B."/>
            <person name="Hansel C."/>
            <person name="Singer S."/>
            <person name="Hutchinson M.I."/>
            <person name="de Vries R.P."/>
            <person name="Natvig D.O."/>
            <person name="Powell A.J."/>
            <person name="Tsang A."/>
            <person name="Grigoriev I.V."/>
        </authorList>
    </citation>
    <scope>NUCLEOTIDE SEQUENCE [LARGE SCALE GENOMIC DNA]</scope>
    <source>
        <strain evidence="7 8">CBS 494.80</strain>
    </source>
</reference>
<feature type="transmembrane region" description="Helical" evidence="6">
    <location>
        <begin position="144"/>
        <end position="167"/>
    </location>
</feature>
<keyword evidence="2 6" id="KW-0812">Transmembrane</keyword>
<evidence type="ECO:0000313" key="7">
    <source>
        <dbReference type="EMBL" id="KAL2068673.1"/>
    </source>
</evidence>
<dbReference type="Proteomes" id="UP001595075">
    <property type="component" value="Unassembled WGS sequence"/>
</dbReference>
<sequence>MNPVSLVLISSSAPGCTLALPRIPVMLSRSTGSLGEQILVGHFGTLGTLDRYTLYFTSLHPPNLHSSRTKVFLPRQSLRLKNLHAAAIRTIIYLLNQFPIFIMAQTPEQRKRNAKFTKEQNAKRGKPAQELQKKQSFKSPVSPMVLGILGFVVFGGLLFELLSRFFLS</sequence>
<comment type="similarity">
    <text evidence="1 6">Belongs to the RAMP4 family.</text>
</comment>
<organism evidence="7 8">
    <name type="scientific">Oculimacula yallundae</name>
    <dbReference type="NCBI Taxonomy" id="86028"/>
    <lineage>
        <taxon>Eukaryota</taxon>
        <taxon>Fungi</taxon>
        <taxon>Dikarya</taxon>
        <taxon>Ascomycota</taxon>
        <taxon>Pezizomycotina</taxon>
        <taxon>Leotiomycetes</taxon>
        <taxon>Helotiales</taxon>
        <taxon>Ploettnerulaceae</taxon>
        <taxon>Oculimacula</taxon>
    </lineage>
</organism>
<comment type="function">
    <text evidence="6">Interacts with target proteins during translocation into the lumen of the endoplasmic reticulum. Protects unfolded target proteins against degradation and facilitate correct glycosylation.</text>
</comment>
<comment type="caution">
    <text evidence="7">The sequence shown here is derived from an EMBL/GenBank/DDBJ whole genome shotgun (WGS) entry which is preliminary data.</text>
</comment>
<accession>A0ABR4CFD7</accession>
<evidence type="ECO:0000256" key="3">
    <source>
        <dbReference type="ARBA" id="ARBA00022824"/>
    </source>
</evidence>
<evidence type="ECO:0000256" key="6">
    <source>
        <dbReference type="RuleBase" id="RU364120"/>
    </source>
</evidence>
<dbReference type="EMBL" id="JAZHXI010000008">
    <property type="protein sequence ID" value="KAL2068673.1"/>
    <property type="molecule type" value="Genomic_DNA"/>
</dbReference>